<dbReference type="AlphaFoldDB" id="A0A1G9IUT6"/>
<dbReference type="RefSeq" id="WP_089726771.1">
    <property type="nucleotide sequence ID" value="NZ_FNGI01000002.1"/>
</dbReference>
<sequence>MAGGFQRGKRSRTPKLEARGILESVEREGPFKEWLGMPDLYRYTLIVEGQTYSYQTEDAELPVAAGDRVVFRYKQTKAGNWVDRNSLGVAIDPSSYQPD</sequence>
<name>A0A1G9IUT6_9GAMM</name>
<dbReference type="Proteomes" id="UP000198654">
    <property type="component" value="Unassembled WGS sequence"/>
</dbReference>
<dbReference type="OrthoDB" id="6196718at2"/>
<dbReference type="STRING" id="119000.SAMN05661010_01348"/>
<evidence type="ECO:0000313" key="1">
    <source>
        <dbReference type="EMBL" id="SDL29058.1"/>
    </source>
</evidence>
<organism evidence="1 2">
    <name type="scientific">Modicisalibacter muralis</name>
    <dbReference type="NCBI Taxonomy" id="119000"/>
    <lineage>
        <taxon>Bacteria</taxon>
        <taxon>Pseudomonadati</taxon>
        <taxon>Pseudomonadota</taxon>
        <taxon>Gammaproteobacteria</taxon>
        <taxon>Oceanospirillales</taxon>
        <taxon>Halomonadaceae</taxon>
        <taxon>Modicisalibacter</taxon>
    </lineage>
</organism>
<proteinExistence type="predicted"/>
<reference evidence="1 2" key="1">
    <citation type="submission" date="2016-10" db="EMBL/GenBank/DDBJ databases">
        <authorList>
            <person name="de Groot N.N."/>
        </authorList>
    </citation>
    <scope>NUCLEOTIDE SEQUENCE [LARGE SCALE GENOMIC DNA]</scope>
    <source>
        <strain evidence="1 2">DSM 14789</strain>
    </source>
</reference>
<gene>
    <name evidence="1" type="ORF">SAMN05661010_01348</name>
</gene>
<accession>A0A1G9IUT6</accession>
<evidence type="ECO:0000313" key="2">
    <source>
        <dbReference type="Proteomes" id="UP000198654"/>
    </source>
</evidence>
<dbReference type="EMBL" id="FNGI01000002">
    <property type="protein sequence ID" value="SDL29058.1"/>
    <property type="molecule type" value="Genomic_DNA"/>
</dbReference>
<protein>
    <submittedName>
        <fullName evidence="1">Uncharacterized protein</fullName>
    </submittedName>
</protein>
<keyword evidence="2" id="KW-1185">Reference proteome</keyword>